<dbReference type="Gene3D" id="2.60.40.10">
    <property type="entry name" value="Immunoglobulins"/>
    <property type="match status" value="1"/>
</dbReference>
<reference evidence="1 2" key="1">
    <citation type="submission" date="2024-05" db="EMBL/GenBank/DDBJ databases">
        <authorList>
            <person name="Duchaud E."/>
        </authorList>
    </citation>
    <scope>NUCLEOTIDE SEQUENCE [LARGE SCALE GENOMIC DNA]</scope>
    <source>
        <strain evidence="1">Ena-SAMPLE-TAB-13-05-2024-13:56:06:370-140305</strain>
    </source>
</reference>
<name>A0ABP1FCB1_9FLAO</name>
<keyword evidence="2" id="KW-1185">Reference proteome</keyword>
<dbReference type="RefSeq" id="WP_348704594.1">
    <property type="nucleotide sequence ID" value="NZ_CAXIYA010000022.1"/>
</dbReference>
<dbReference type="PANTHER" id="PTHR37833:SF1">
    <property type="entry name" value="SIGNAL PEPTIDE PROTEIN"/>
    <property type="match status" value="1"/>
</dbReference>
<dbReference type="Pfam" id="PF07610">
    <property type="entry name" value="DUF1573"/>
    <property type="match status" value="1"/>
</dbReference>
<comment type="caution">
    <text evidence="1">The sequence shown here is derived from an EMBL/GenBank/DDBJ whole genome shotgun (WGS) entry which is preliminary data.</text>
</comment>
<accession>A0ABP1FCB1</accession>
<dbReference type="InterPro" id="IPR011467">
    <property type="entry name" value="DUF1573"/>
</dbReference>
<evidence type="ECO:0008006" key="3">
    <source>
        <dbReference type="Google" id="ProtNLM"/>
    </source>
</evidence>
<dbReference type="EMBL" id="CAXJRC010000033">
    <property type="protein sequence ID" value="CAL2107401.1"/>
    <property type="molecule type" value="Genomic_DNA"/>
</dbReference>
<sequence>MKKIVLTLALAISTCFFISCGEGNAKSKIKKENIANAQKRDDNISKGAPVAKFDKETHDFGTVNEGEVVKTTFTITNEGKSDLVITNAKATCGCTVPVWPKEPIAPGKSGEIEVSFNTSGKPNKQSKSVTLHTNTESGREIVKITGMVTPKAKK</sequence>
<dbReference type="InterPro" id="IPR013783">
    <property type="entry name" value="Ig-like_fold"/>
</dbReference>
<protein>
    <recommendedName>
        <fullName evidence="3">DUF1573 domain-containing protein</fullName>
    </recommendedName>
</protein>
<organism evidence="1 2">
    <name type="scientific">Tenacibaculum vairaonense</name>
    <dbReference type="NCBI Taxonomy" id="3137860"/>
    <lineage>
        <taxon>Bacteria</taxon>
        <taxon>Pseudomonadati</taxon>
        <taxon>Bacteroidota</taxon>
        <taxon>Flavobacteriia</taxon>
        <taxon>Flavobacteriales</taxon>
        <taxon>Flavobacteriaceae</taxon>
        <taxon>Tenacibaculum</taxon>
    </lineage>
</organism>
<dbReference type="PROSITE" id="PS51257">
    <property type="entry name" value="PROKAR_LIPOPROTEIN"/>
    <property type="match status" value="1"/>
</dbReference>
<dbReference type="PANTHER" id="PTHR37833">
    <property type="entry name" value="LIPOPROTEIN-RELATED"/>
    <property type="match status" value="1"/>
</dbReference>
<evidence type="ECO:0000313" key="1">
    <source>
        <dbReference type="EMBL" id="CAL2107401.1"/>
    </source>
</evidence>
<proteinExistence type="predicted"/>
<evidence type="ECO:0000313" key="2">
    <source>
        <dbReference type="Proteomes" id="UP001497602"/>
    </source>
</evidence>
<gene>
    <name evidence="1" type="ORF">T190115A13A_30247</name>
</gene>
<dbReference type="Proteomes" id="UP001497602">
    <property type="component" value="Unassembled WGS sequence"/>
</dbReference>